<evidence type="ECO:0000313" key="10">
    <source>
        <dbReference type="Proteomes" id="UP000472266"/>
    </source>
</evidence>
<evidence type="ECO:0000259" key="8">
    <source>
        <dbReference type="PROSITE" id="PS50287"/>
    </source>
</evidence>
<dbReference type="AlphaFoldDB" id="A0A672TR10"/>
<dbReference type="FunFam" id="3.10.250.10:FF:000003">
    <property type="entry name" value="Deleted in malignant brain tumors 1"/>
    <property type="match status" value="1"/>
</dbReference>
<dbReference type="Gene3D" id="3.10.250.10">
    <property type="entry name" value="SRCR-like domain"/>
    <property type="match status" value="1"/>
</dbReference>
<comment type="subcellular location">
    <subcellularLocation>
        <location evidence="1">Secreted</location>
    </subcellularLocation>
</comment>
<dbReference type="Ensembl" id="ENSSHBT00005005720.1">
    <property type="protein sequence ID" value="ENSSHBP00005004705.1"/>
    <property type="gene ID" value="ENSSHBG00005004148.1"/>
</dbReference>
<dbReference type="InterPro" id="IPR036772">
    <property type="entry name" value="SRCR-like_dom_sf"/>
</dbReference>
<keyword evidence="3" id="KW-0732">Signal</keyword>
<evidence type="ECO:0000313" key="9">
    <source>
        <dbReference type="Ensembl" id="ENSSHBP00005004705.1"/>
    </source>
</evidence>
<dbReference type="SMART" id="SM00202">
    <property type="entry name" value="SR"/>
    <property type="match status" value="1"/>
</dbReference>
<feature type="disulfide bond" evidence="7">
    <location>
        <begin position="96"/>
        <end position="106"/>
    </location>
</feature>
<keyword evidence="4" id="KW-0677">Repeat</keyword>
<keyword evidence="5 7" id="KW-1015">Disulfide bond</keyword>
<dbReference type="PROSITE" id="PS50287">
    <property type="entry name" value="SRCR_2"/>
    <property type="match status" value="1"/>
</dbReference>
<keyword evidence="2" id="KW-0964">Secreted</keyword>
<reference evidence="9" key="2">
    <citation type="submission" date="2025-08" db="UniProtKB">
        <authorList>
            <consortium name="Ensembl"/>
        </authorList>
    </citation>
    <scope>IDENTIFICATION</scope>
</reference>
<dbReference type="Proteomes" id="UP000472266">
    <property type="component" value="Chromosome 6"/>
</dbReference>
<dbReference type="Pfam" id="PF00530">
    <property type="entry name" value="SRCR"/>
    <property type="match status" value="1"/>
</dbReference>
<accession>A0A672TR10</accession>
<proteinExistence type="predicted"/>
<feature type="domain" description="SRCR" evidence="8">
    <location>
        <begin position="29"/>
        <end position="127"/>
    </location>
</feature>
<evidence type="ECO:0000256" key="3">
    <source>
        <dbReference type="ARBA" id="ARBA00022729"/>
    </source>
</evidence>
<dbReference type="PANTHER" id="PTHR19331">
    <property type="entry name" value="SCAVENGER RECEPTOR DOMAIN-CONTAINING"/>
    <property type="match status" value="1"/>
</dbReference>
<reference evidence="9 10" key="1">
    <citation type="submission" date="2019-11" db="EMBL/GenBank/DDBJ databases">
        <title>Strigops habroptila (kakapo) genome, bStrHab1, primary haplotype, v2.</title>
        <authorList>
            <person name="Jarvis E.D."/>
            <person name="Howard J."/>
            <person name="Rhie A."/>
            <person name="Phillippy A."/>
            <person name="Korlach J."/>
            <person name="Digby A."/>
            <person name="Iorns D."/>
            <person name="Eason D."/>
            <person name="Robertson B."/>
            <person name="Raemaekers T."/>
            <person name="Howe K."/>
            <person name="Lewin H."/>
            <person name="Damas J."/>
            <person name="Hastie A."/>
            <person name="Tracey A."/>
            <person name="Chow W."/>
            <person name="Fedrigo O."/>
        </authorList>
    </citation>
    <scope>NUCLEOTIDE SEQUENCE [LARGE SCALE GENOMIC DNA]</scope>
</reference>
<evidence type="ECO:0000256" key="2">
    <source>
        <dbReference type="ARBA" id="ARBA00022525"/>
    </source>
</evidence>
<protein>
    <recommendedName>
        <fullName evidence="8">SRCR domain-containing protein</fullName>
    </recommendedName>
</protein>
<dbReference type="PRINTS" id="PR00258">
    <property type="entry name" value="SPERACTRCPTR"/>
</dbReference>
<evidence type="ECO:0000256" key="7">
    <source>
        <dbReference type="PROSITE-ProRule" id="PRU00196"/>
    </source>
</evidence>
<dbReference type="GeneTree" id="ENSGT00950000183145"/>
<evidence type="ECO:0000256" key="4">
    <source>
        <dbReference type="ARBA" id="ARBA00022737"/>
    </source>
</evidence>
<keyword evidence="6" id="KW-0325">Glycoprotein</keyword>
<evidence type="ECO:0000256" key="1">
    <source>
        <dbReference type="ARBA" id="ARBA00004613"/>
    </source>
</evidence>
<dbReference type="GO" id="GO:0016020">
    <property type="term" value="C:membrane"/>
    <property type="evidence" value="ECO:0007669"/>
    <property type="project" value="InterPro"/>
</dbReference>
<feature type="disulfide bond" evidence="7">
    <location>
        <begin position="52"/>
        <end position="116"/>
    </location>
</feature>
<dbReference type="SUPFAM" id="SSF56487">
    <property type="entry name" value="SRCR-like"/>
    <property type="match status" value="1"/>
</dbReference>
<feature type="disulfide bond" evidence="7">
    <location>
        <begin position="65"/>
        <end position="126"/>
    </location>
</feature>
<dbReference type="PANTHER" id="PTHR19331:SF22">
    <property type="entry name" value="DELETED IN MALIGNANT BRAIN TUMORS 1 PROTEIN"/>
    <property type="match status" value="1"/>
</dbReference>
<name>A0A672TR10_STRHB</name>
<dbReference type="InterPro" id="IPR001190">
    <property type="entry name" value="SRCR"/>
</dbReference>
<evidence type="ECO:0000256" key="5">
    <source>
        <dbReference type="ARBA" id="ARBA00023157"/>
    </source>
</evidence>
<evidence type="ECO:0000256" key="6">
    <source>
        <dbReference type="ARBA" id="ARBA00023180"/>
    </source>
</evidence>
<keyword evidence="10" id="KW-1185">Reference proteome</keyword>
<organism evidence="9 10">
    <name type="scientific">Strigops habroptila</name>
    <name type="common">Kakapo</name>
    <dbReference type="NCBI Taxonomy" id="2489341"/>
    <lineage>
        <taxon>Eukaryota</taxon>
        <taxon>Metazoa</taxon>
        <taxon>Chordata</taxon>
        <taxon>Craniata</taxon>
        <taxon>Vertebrata</taxon>
        <taxon>Euteleostomi</taxon>
        <taxon>Archelosauria</taxon>
        <taxon>Archosauria</taxon>
        <taxon>Dinosauria</taxon>
        <taxon>Saurischia</taxon>
        <taxon>Theropoda</taxon>
        <taxon>Coelurosauria</taxon>
        <taxon>Aves</taxon>
        <taxon>Neognathae</taxon>
        <taxon>Neoaves</taxon>
        <taxon>Telluraves</taxon>
        <taxon>Australaves</taxon>
        <taxon>Psittaciformes</taxon>
        <taxon>Psittacidae</taxon>
        <taxon>Strigops</taxon>
    </lineage>
</organism>
<sequence>MVFLAASVGSTSHTFPTFSLSPPFPGASLSLVNGRNRCRVEIYYRGRRGTVCDDFWDFSDAQVVCRQLGCGRAIGAPGSAYFGQGSGDILLDNVQCNGDEASLFLCKHLGWRVHNCAHYEDAGVVCSGNMSKLEAKLCLIGNVHQGGMGLGETHLLMASLNAFIMGSNNFSYNPNCYS</sequence>
<reference evidence="9" key="3">
    <citation type="submission" date="2025-09" db="UniProtKB">
        <authorList>
            <consortium name="Ensembl"/>
        </authorList>
    </citation>
    <scope>IDENTIFICATION</scope>
</reference>